<name>A0A371G548_MUCPR</name>
<keyword evidence="2" id="KW-1185">Reference proteome</keyword>
<dbReference type="Proteomes" id="UP000257109">
    <property type="component" value="Unassembled WGS sequence"/>
</dbReference>
<dbReference type="OrthoDB" id="1746033at2759"/>
<accession>A0A371G548</accession>
<comment type="caution">
    <text evidence="1">The sequence shown here is derived from an EMBL/GenBank/DDBJ whole genome shotgun (WGS) entry which is preliminary data.</text>
</comment>
<proteinExistence type="predicted"/>
<gene>
    <name evidence="1" type="ORF">CR513_33086</name>
</gene>
<evidence type="ECO:0000313" key="2">
    <source>
        <dbReference type="Proteomes" id="UP000257109"/>
    </source>
</evidence>
<dbReference type="EMBL" id="QJKJ01006726">
    <property type="protein sequence ID" value="RDX85689.1"/>
    <property type="molecule type" value="Genomic_DNA"/>
</dbReference>
<protein>
    <submittedName>
        <fullName evidence="1">Uncharacterized protein</fullName>
    </submittedName>
</protein>
<sequence>MGCSSPSFEYAVLRPSSTIVLKAAYLSRSWELCFCCLTSVNCYPLTRPTRQCETSESLLCHSQLLVIMTEDKIVILGPNELPNLYICTTLKGNKKLSHIEGSDPPRDDPKFQVWDDEASLIMT</sequence>
<organism evidence="1 2">
    <name type="scientific">Mucuna pruriens</name>
    <name type="common">Velvet bean</name>
    <name type="synonym">Dolichos pruriens</name>
    <dbReference type="NCBI Taxonomy" id="157652"/>
    <lineage>
        <taxon>Eukaryota</taxon>
        <taxon>Viridiplantae</taxon>
        <taxon>Streptophyta</taxon>
        <taxon>Embryophyta</taxon>
        <taxon>Tracheophyta</taxon>
        <taxon>Spermatophyta</taxon>
        <taxon>Magnoliopsida</taxon>
        <taxon>eudicotyledons</taxon>
        <taxon>Gunneridae</taxon>
        <taxon>Pentapetalae</taxon>
        <taxon>rosids</taxon>
        <taxon>fabids</taxon>
        <taxon>Fabales</taxon>
        <taxon>Fabaceae</taxon>
        <taxon>Papilionoideae</taxon>
        <taxon>50 kb inversion clade</taxon>
        <taxon>NPAAA clade</taxon>
        <taxon>indigoferoid/millettioid clade</taxon>
        <taxon>Phaseoleae</taxon>
        <taxon>Mucuna</taxon>
    </lineage>
</organism>
<reference evidence="1" key="1">
    <citation type="submission" date="2018-05" db="EMBL/GenBank/DDBJ databases">
        <title>Draft genome of Mucuna pruriens seed.</title>
        <authorList>
            <person name="Nnadi N.E."/>
            <person name="Vos R."/>
            <person name="Hasami M.H."/>
            <person name="Devisetty U.K."/>
            <person name="Aguiy J.C."/>
        </authorList>
    </citation>
    <scope>NUCLEOTIDE SEQUENCE [LARGE SCALE GENOMIC DNA]</scope>
    <source>
        <strain evidence="1">JCA_2017</strain>
    </source>
</reference>
<feature type="non-terminal residue" evidence="1">
    <location>
        <position position="1"/>
    </location>
</feature>
<dbReference type="AlphaFoldDB" id="A0A371G548"/>
<evidence type="ECO:0000313" key="1">
    <source>
        <dbReference type="EMBL" id="RDX85689.1"/>
    </source>
</evidence>